<evidence type="ECO:0000256" key="5">
    <source>
        <dbReference type="ARBA" id="ARBA00022692"/>
    </source>
</evidence>
<name>A0ABV8AI32_9FLAO</name>
<sequence length="362" mass="40701">MKVKDYVKGNLQTLAIIAGIVLFIYFMFKIKILLLFIFVAMAVSLICRPIVVVLTNKLRFSNTLAAFTTLVFMIAVVALMLWMFVPIILEQGQIVSEIDLDLVRRDLNELSVQASEYLGVEQIDLVETIKNTEFMNNVNKEFLSHFSDFFVVHGADIMAGIFAVLFISFFILKDDQLLIRAVTAFAEKKNERRFMLVIFKSRVLLSRYFLGLTLQTLTISLLYFFLLFSMDIENALAIALVCGFLNVVPYLGPLIGGAAMALIVLANNLAADFSTELLPKFVIIAVGVAIVQLLDNLVFQPVIFGKSVKSHPLEIFIAIVIFGLLFGIFGMILAIPVYTTVKVISKEFLSEYKFVKRLTENI</sequence>
<keyword evidence="3" id="KW-0813">Transport</keyword>
<keyword evidence="6 8" id="KW-1133">Transmembrane helix</keyword>
<feature type="transmembrane region" description="Helical" evidence="8">
    <location>
        <begin position="34"/>
        <end position="54"/>
    </location>
</feature>
<dbReference type="Proteomes" id="UP001595812">
    <property type="component" value="Unassembled WGS sequence"/>
</dbReference>
<feature type="transmembrane region" description="Helical" evidence="8">
    <location>
        <begin position="150"/>
        <end position="172"/>
    </location>
</feature>
<feature type="transmembrane region" description="Helical" evidence="8">
    <location>
        <begin position="236"/>
        <end position="265"/>
    </location>
</feature>
<comment type="caution">
    <text evidence="9">The sequence shown here is derived from an EMBL/GenBank/DDBJ whole genome shotgun (WGS) entry which is preliminary data.</text>
</comment>
<dbReference type="InterPro" id="IPR002549">
    <property type="entry name" value="AI-2E-like"/>
</dbReference>
<keyword evidence="5 8" id="KW-0812">Transmembrane</keyword>
<evidence type="ECO:0000256" key="2">
    <source>
        <dbReference type="ARBA" id="ARBA00009773"/>
    </source>
</evidence>
<feature type="transmembrane region" description="Helical" evidence="8">
    <location>
        <begin position="66"/>
        <end position="89"/>
    </location>
</feature>
<evidence type="ECO:0000256" key="6">
    <source>
        <dbReference type="ARBA" id="ARBA00022989"/>
    </source>
</evidence>
<keyword evidence="7 8" id="KW-0472">Membrane</keyword>
<dbReference type="PANTHER" id="PTHR21716:SF53">
    <property type="entry name" value="PERMEASE PERM-RELATED"/>
    <property type="match status" value="1"/>
</dbReference>
<keyword evidence="10" id="KW-1185">Reference proteome</keyword>
<protein>
    <submittedName>
        <fullName evidence="9">AI-2E family transporter</fullName>
    </submittedName>
</protein>
<dbReference type="EMBL" id="JBHSAT010000005">
    <property type="protein sequence ID" value="MFC3877658.1"/>
    <property type="molecule type" value="Genomic_DNA"/>
</dbReference>
<proteinExistence type="inferred from homology"/>
<organism evidence="9 10">
    <name type="scientific">Winogradskyella maritima</name>
    <dbReference type="NCBI Taxonomy" id="1517766"/>
    <lineage>
        <taxon>Bacteria</taxon>
        <taxon>Pseudomonadati</taxon>
        <taxon>Bacteroidota</taxon>
        <taxon>Flavobacteriia</taxon>
        <taxon>Flavobacteriales</taxon>
        <taxon>Flavobacteriaceae</taxon>
        <taxon>Winogradskyella</taxon>
    </lineage>
</organism>
<dbReference type="PANTHER" id="PTHR21716">
    <property type="entry name" value="TRANSMEMBRANE PROTEIN"/>
    <property type="match status" value="1"/>
</dbReference>
<gene>
    <name evidence="9" type="ORF">ACFOSX_10470</name>
</gene>
<comment type="subcellular location">
    <subcellularLocation>
        <location evidence="1">Cell membrane</location>
        <topology evidence="1">Multi-pass membrane protein</topology>
    </subcellularLocation>
</comment>
<comment type="similarity">
    <text evidence="2">Belongs to the autoinducer-2 exporter (AI-2E) (TC 2.A.86) family.</text>
</comment>
<dbReference type="Pfam" id="PF01594">
    <property type="entry name" value="AI-2E_transport"/>
    <property type="match status" value="1"/>
</dbReference>
<evidence type="ECO:0000313" key="10">
    <source>
        <dbReference type="Proteomes" id="UP001595812"/>
    </source>
</evidence>
<dbReference type="RefSeq" id="WP_386100490.1">
    <property type="nucleotide sequence ID" value="NZ_JBHSAT010000005.1"/>
</dbReference>
<feature type="transmembrane region" description="Helical" evidence="8">
    <location>
        <begin position="12"/>
        <end position="28"/>
    </location>
</feature>
<accession>A0ABV8AI32</accession>
<feature type="transmembrane region" description="Helical" evidence="8">
    <location>
        <begin position="315"/>
        <end position="338"/>
    </location>
</feature>
<feature type="transmembrane region" description="Helical" evidence="8">
    <location>
        <begin position="208"/>
        <end position="230"/>
    </location>
</feature>
<evidence type="ECO:0000256" key="8">
    <source>
        <dbReference type="SAM" id="Phobius"/>
    </source>
</evidence>
<reference evidence="10" key="1">
    <citation type="journal article" date="2019" name="Int. J. Syst. Evol. Microbiol.">
        <title>The Global Catalogue of Microorganisms (GCM) 10K type strain sequencing project: providing services to taxonomists for standard genome sequencing and annotation.</title>
        <authorList>
            <consortium name="The Broad Institute Genomics Platform"/>
            <consortium name="The Broad Institute Genome Sequencing Center for Infectious Disease"/>
            <person name="Wu L."/>
            <person name="Ma J."/>
        </authorList>
    </citation>
    <scope>NUCLEOTIDE SEQUENCE [LARGE SCALE GENOMIC DNA]</scope>
    <source>
        <strain evidence="10">CECT 8979</strain>
    </source>
</reference>
<evidence type="ECO:0000256" key="3">
    <source>
        <dbReference type="ARBA" id="ARBA00022448"/>
    </source>
</evidence>
<evidence type="ECO:0000256" key="7">
    <source>
        <dbReference type="ARBA" id="ARBA00023136"/>
    </source>
</evidence>
<keyword evidence="4" id="KW-1003">Cell membrane</keyword>
<evidence type="ECO:0000256" key="1">
    <source>
        <dbReference type="ARBA" id="ARBA00004651"/>
    </source>
</evidence>
<feature type="transmembrane region" description="Helical" evidence="8">
    <location>
        <begin position="277"/>
        <end position="295"/>
    </location>
</feature>
<evidence type="ECO:0000313" key="9">
    <source>
        <dbReference type="EMBL" id="MFC3877658.1"/>
    </source>
</evidence>
<evidence type="ECO:0000256" key="4">
    <source>
        <dbReference type="ARBA" id="ARBA00022475"/>
    </source>
</evidence>